<sequence length="63" mass="7213">MDAEMQSVLKNQQLVIRMSTLAGKTVKWVWEPLLENVRHPAPHRLSRVAGVSKKNPMKDFSEV</sequence>
<evidence type="ECO:0000313" key="1">
    <source>
        <dbReference type="EMBL" id="MFD1705158.1"/>
    </source>
</evidence>
<protein>
    <submittedName>
        <fullName evidence="1">Uncharacterized protein</fullName>
    </submittedName>
</protein>
<dbReference type="Proteomes" id="UP001597301">
    <property type="component" value="Unassembled WGS sequence"/>
</dbReference>
<evidence type="ECO:0000313" key="2">
    <source>
        <dbReference type="Proteomes" id="UP001597301"/>
    </source>
</evidence>
<dbReference type="RefSeq" id="WP_380771362.1">
    <property type="nucleotide sequence ID" value="NZ_JBHUEO010000001.1"/>
</dbReference>
<comment type="caution">
    <text evidence="1">The sequence shown here is derived from an EMBL/GenBank/DDBJ whole genome shotgun (WGS) entry which is preliminary data.</text>
</comment>
<accession>A0ABW4KDK3</accession>
<organism evidence="1 2">
    <name type="scientific">Siminovitchia sediminis</name>
    <dbReference type="NCBI Taxonomy" id="1274353"/>
    <lineage>
        <taxon>Bacteria</taxon>
        <taxon>Bacillati</taxon>
        <taxon>Bacillota</taxon>
        <taxon>Bacilli</taxon>
        <taxon>Bacillales</taxon>
        <taxon>Bacillaceae</taxon>
        <taxon>Siminovitchia</taxon>
    </lineage>
</organism>
<proteinExistence type="predicted"/>
<name>A0ABW4KDK3_9BACI</name>
<gene>
    <name evidence="1" type="ORF">ACFSCZ_00140</name>
</gene>
<reference evidence="2" key="1">
    <citation type="journal article" date="2019" name="Int. J. Syst. Evol. Microbiol.">
        <title>The Global Catalogue of Microorganisms (GCM) 10K type strain sequencing project: providing services to taxonomists for standard genome sequencing and annotation.</title>
        <authorList>
            <consortium name="The Broad Institute Genomics Platform"/>
            <consortium name="The Broad Institute Genome Sequencing Center for Infectious Disease"/>
            <person name="Wu L."/>
            <person name="Ma J."/>
        </authorList>
    </citation>
    <scope>NUCLEOTIDE SEQUENCE [LARGE SCALE GENOMIC DNA]</scope>
    <source>
        <strain evidence="2">CGMCC 1.12295</strain>
    </source>
</reference>
<dbReference type="EMBL" id="JBHUEO010000001">
    <property type="protein sequence ID" value="MFD1705158.1"/>
    <property type="molecule type" value="Genomic_DNA"/>
</dbReference>
<keyword evidence="2" id="KW-1185">Reference proteome</keyword>